<evidence type="ECO:0000259" key="3">
    <source>
        <dbReference type="PROSITE" id="PS50157"/>
    </source>
</evidence>
<evidence type="ECO:0000256" key="1">
    <source>
        <dbReference type="PROSITE-ProRule" id="PRU00042"/>
    </source>
</evidence>
<dbReference type="InterPro" id="IPR013087">
    <property type="entry name" value="Znf_C2H2_type"/>
</dbReference>
<dbReference type="AlphaFoldDB" id="A0A238C3C1"/>
<protein>
    <submittedName>
        <fullName evidence="4">Zinc finger, C2H2 type</fullName>
    </submittedName>
</protein>
<feature type="region of interest" description="Disordered" evidence="2">
    <location>
        <begin position="99"/>
        <end position="122"/>
    </location>
</feature>
<gene>
    <name evidence="4" type="ORF">X798_01498</name>
</gene>
<dbReference type="Proteomes" id="UP000242913">
    <property type="component" value="Unassembled WGS sequence"/>
</dbReference>
<dbReference type="PROSITE" id="PS50157">
    <property type="entry name" value="ZINC_FINGER_C2H2_2"/>
    <property type="match status" value="1"/>
</dbReference>
<evidence type="ECO:0000313" key="4">
    <source>
        <dbReference type="EMBL" id="OZC11635.1"/>
    </source>
</evidence>
<keyword evidence="1" id="KW-0863">Zinc-finger</keyword>
<dbReference type="GO" id="GO:0008270">
    <property type="term" value="F:zinc ion binding"/>
    <property type="evidence" value="ECO:0007669"/>
    <property type="project" value="UniProtKB-KW"/>
</dbReference>
<evidence type="ECO:0000313" key="5">
    <source>
        <dbReference type="Proteomes" id="UP000242913"/>
    </source>
</evidence>
<feature type="compositionally biased region" description="Acidic residues" evidence="2">
    <location>
        <begin position="466"/>
        <end position="478"/>
    </location>
</feature>
<accession>A0A238C3C1</accession>
<dbReference type="PROSITE" id="PS00028">
    <property type="entry name" value="ZINC_FINGER_C2H2_1"/>
    <property type="match status" value="1"/>
</dbReference>
<feature type="compositionally biased region" description="Basic and acidic residues" evidence="2">
    <location>
        <begin position="479"/>
        <end position="489"/>
    </location>
</feature>
<dbReference type="EMBL" id="KZ269980">
    <property type="protein sequence ID" value="OZC11635.1"/>
    <property type="molecule type" value="Genomic_DNA"/>
</dbReference>
<reference evidence="4 5" key="1">
    <citation type="submission" date="2015-12" db="EMBL/GenBank/DDBJ databases">
        <title>Draft genome of the nematode, Onchocerca flexuosa.</title>
        <authorList>
            <person name="Mitreva M."/>
        </authorList>
    </citation>
    <scope>NUCLEOTIDE SEQUENCE [LARGE SCALE GENOMIC DNA]</scope>
    <source>
        <strain evidence="4">Red Deer</strain>
    </source>
</reference>
<keyword evidence="5" id="KW-1185">Reference proteome</keyword>
<dbReference type="OrthoDB" id="5823013at2759"/>
<keyword evidence="1" id="KW-0479">Metal-binding</keyword>
<feature type="region of interest" description="Disordered" evidence="2">
    <location>
        <begin position="459"/>
        <end position="501"/>
    </location>
</feature>
<organism evidence="4 5">
    <name type="scientific">Onchocerca flexuosa</name>
    <dbReference type="NCBI Taxonomy" id="387005"/>
    <lineage>
        <taxon>Eukaryota</taxon>
        <taxon>Metazoa</taxon>
        <taxon>Ecdysozoa</taxon>
        <taxon>Nematoda</taxon>
        <taxon>Chromadorea</taxon>
        <taxon>Rhabditida</taxon>
        <taxon>Spirurina</taxon>
        <taxon>Spiruromorpha</taxon>
        <taxon>Filarioidea</taxon>
        <taxon>Onchocercidae</taxon>
        <taxon>Onchocerca</taxon>
    </lineage>
</organism>
<feature type="domain" description="C2H2-type" evidence="3">
    <location>
        <begin position="326"/>
        <end position="349"/>
    </location>
</feature>
<sequence>MATKNSQLERVRHIHCLLCSVNKPFNGFLSHIRQKHLNYHRYKCTKCTFKSDNEEDSTLHSFEKNHLVKFDDVNYQEHLAVKIFQDCCRKQFAIRHETEKKECDNSGQTKRKGSGNSYSDIQKIHNPKKSKMKTNDVCLSSFLKDETNLQAVSENQRDYGISPNSTKCIYDEGKSESGIHNIKILSKAAASGNESCKLSEPDDETSNALELLSDALKDTKTISPDNLPNVNTVDVVSIDGKASGSSRNTFDHKEGIIENISVLQTMRPQLNTACYKCGKEVDASYIAKKTHALQFHFTQDDDPEIAELLPATIKACFPHSLAWSDFQCTECGKTLGTYSSRRNHVLKEHFYWSTICPFSGCTSIINALDALEEHFNLEHNISKLKMPEGLKHSLKKMENNRKNDLHRQLNHCFPCSLPPKKQVIFKESTYESRHLPKPSITSILSSLLHSQPINNAKKKDFAYSSSDDESSSVEDEDDSGIKDKEHDVMNQKGEPGNTNTYNECSKNLNDSDSNITCHNFYNQEKLDNVRDKDRYYTISGKKLLEFHV</sequence>
<dbReference type="SMART" id="SM00355">
    <property type="entry name" value="ZnF_C2H2"/>
    <property type="match status" value="3"/>
</dbReference>
<name>A0A238C3C1_9BILA</name>
<keyword evidence="1" id="KW-0862">Zinc</keyword>
<proteinExistence type="predicted"/>
<evidence type="ECO:0000256" key="2">
    <source>
        <dbReference type="SAM" id="MobiDB-lite"/>
    </source>
</evidence>